<gene>
    <name evidence="2" type="ORF">WH95_15585</name>
</gene>
<protein>
    <submittedName>
        <fullName evidence="2">Uncharacterized protein</fullName>
    </submittedName>
</protein>
<reference evidence="2 3" key="1">
    <citation type="submission" date="2015-03" db="EMBL/GenBank/DDBJ databases">
        <title>Genome sequence of Kiloniella sp. P1-1, isolated from the gut microflora of Pacific white shrimp, Penaeus vannamei.</title>
        <authorList>
            <person name="Shao Z."/>
            <person name="Wang L."/>
            <person name="Li X."/>
        </authorList>
    </citation>
    <scope>NUCLEOTIDE SEQUENCE [LARGE SCALE GENOMIC DNA]</scope>
    <source>
        <strain evidence="2 3">P1-1</strain>
    </source>
</reference>
<proteinExistence type="predicted"/>
<dbReference type="SUPFAM" id="SSF53850">
    <property type="entry name" value="Periplasmic binding protein-like II"/>
    <property type="match status" value="1"/>
</dbReference>
<keyword evidence="1" id="KW-0472">Membrane</keyword>
<organism evidence="2 3">
    <name type="scientific">Kiloniella litopenaei</name>
    <dbReference type="NCBI Taxonomy" id="1549748"/>
    <lineage>
        <taxon>Bacteria</taxon>
        <taxon>Pseudomonadati</taxon>
        <taxon>Pseudomonadota</taxon>
        <taxon>Alphaproteobacteria</taxon>
        <taxon>Rhodospirillales</taxon>
        <taxon>Kiloniellaceae</taxon>
        <taxon>Kiloniella</taxon>
    </lineage>
</organism>
<keyword evidence="1" id="KW-0812">Transmembrane</keyword>
<dbReference type="RefSeq" id="WP_046508972.1">
    <property type="nucleotide sequence ID" value="NZ_LANI01000023.1"/>
</dbReference>
<dbReference type="Proteomes" id="UP000034491">
    <property type="component" value="Unassembled WGS sequence"/>
</dbReference>
<keyword evidence="1" id="KW-1133">Transmembrane helix</keyword>
<dbReference type="EMBL" id="LANI01000023">
    <property type="protein sequence ID" value="KKJ75980.1"/>
    <property type="molecule type" value="Genomic_DNA"/>
</dbReference>
<dbReference type="OrthoDB" id="8585936at2"/>
<dbReference type="Gene3D" id="3.40.190.10">
    <property type="entry name" value="Periplasmic binding protein-like II"/>
    <property type="match status" value="2"/>
</dbReference>
<evidence type="ECO:0000256" key="1">
    <source>
        <dbReference type="SAM" id="Phobius"/>
    </source>
</evidence>
<dbReference type="STRING" id="1549748.WH95_15585"/>
<accession>A0A0M2R7I3</accession>
<dbReference type="AlphaFoldDB" id="A0A0M2R7I3"/>
<keyword evidence="3" id="KW-1185">Reference proteome</keyword>
<comment type="caution">
    <text evidence="2">The sequence shown here is derived from an EMBL/GenBank/DDBJ whole genome shotgun (WGS) entry which is preliminary data.</text>
</comment>
<evidence type="ECO:0000313" key="2">
    <source>
        <dbReference type="EMBL" id="KKJ75980.1"/>
    </source>
</evidence>
<sequence length="264" mass="30961">MHQTLDGVSRAALCRYVFLIFYVLSFILPFKTTAAAEYNIYSYHNTPPFIIRDGEGLSYDLVRYLNKYGDNRFQFKLSVLPRKRLDILLKANRDMIVPWVSPEWFGMGSRSRYLWTPSLLSDANIYFSRKSDSIDIKKMKDLETLILGGVLGHQYSDIDREIEKGRLTRTNAPRERNLIKMLIGKRIDIAIMEESSARYLVRAEKLEQDIYFSPHKHSRFQRHLLINGYLPDVHQFLNETILQMAADPEWIAIKSRYELSVEIN</sequence>
<name>A0A0M2R7I3_9PROT</name>
<feature type="transmembrane region" description="Helical" evidence="1">
    <location>
        <begin position="12"/>
        <end position="30"/>
    </location>
</feature>
<evidence type="ECO:0000313" key="3">
    <source>
        <dbReference type="Proteomes" id="UP000034491"/>
    </source>
</evidence>